<reference evidence="2" key="1">
    <citation type="submission" date="2019-10" db="EMBL/GenBank/DDBJ databases">
        <title>Draft genome sequece of Microseira wollei NIES-4236.</title>
        <authorList>
            <person name="Yamaguchi H."/>
            <person name="Suzuki S."/>
            <person name="Kawachi M."/>
        </authorList>
    </citation>
    <scope>NUCLEOTIDE SEQUENCE</scope>
    <source>
        <strain evidence="2">NIES-4236</strain>
    </source>
</reference>
<feature type="coiled-coil region" evidence="1">
    <location>
        <begin position="19"/>
        <end position="53"/>
    </location>
</feature>
<dbReference type="RefSeq" id="WP_226586929.1">
    <property type="nucleotide sequence ID" value="NZ_BLAY01000100.1"/>
</dbReference>
<gene>
    <name evidence="2" type="ORF">MiSe_56210</name>
</gene>
<evidence type="ECO:0000256" key="1">
    <source>
        <dbReference type="SAM" id="Coils"/>
    </source>
</evidence>
<evidence type="ECO:0000313" key="2">
    <source>
        <dbReference type="EMBL" id="GET40809.1"/>
    </source>
</evidence>
<accession>A0AAV3WK41</accession>
<sequence length="64" mass="7572">MFPFFWGNSCYDGEPMSRRSRLERKRKFLQWMRDDLETKLAGINAALTKIDEQLNQEDSQETAA</sequence>
<keyword evidence="1" id="KW-0175">Coiled coil</keyword>
<comment type="caution">
    <text evidence="2">The sequence shown here is derived from an EMBL/GenBank/DDBJ whole genome shotgun (WGS) entry which is preliminary data.</text>
</comment>
<evidence type="ECO:0000313" key="3">
    <source>
        <dbReference type="Proteomes" id="UP001050975"/>
    </source>
</evidence>
<dbReference type="AlphaFoldDB" id="A0AAV3WK41"/>
<protein>
    <submittedName>
        <fullName evidence="2">Uncharacterized protein</fullName>
    </submittedName>
</protein>
<dbReference type="Proteomes" id="UP001050975">
    <property type="component" value="Unassembled WGS sequence"/>
</dbReference>
<proteinExistence type="predicted"/>
<name>A0AAV3WK41_9CYAN</name>
<organism evidence="2 3">
    <name type="scientific">Microseira wollei NIES-4236</name>
    <dbReference type="NCBI Taxonomy" id="2530354"/>
    <lineage>
        <taxon>Bacteria</taxon>
        <taxon>Bacillati</taxon>
        <taxon>Cyanobacteriota</taxon>
        <taxon>Cyanophyceae</taxon>
        <taxon>Oscillatoriophycideae</taxon>
        <taxon>Aerosakkonematales</taxon>
        <taxon>Aerosakkonemataceae</taxon>
        <taxon>Microseira</taxon>
    </lineage>
</organism>
<dbReference type="EMBL" id="BLAY01000100">
    <property type="protein sequence ID" value="GET40809.1"/>
    <property type="molecule type" value="Genomic_DNA"/>
</dbReference>
<keyword evidence="3" id="KW-1185">Reference proteome</keyword>